<keyword evidence="2" id="KW-1185">Reference proteome</keyword>
<protein>
    <submittedName>
        <fullName evidence="1">Uncharacterized protein</fullName>
    </submittedName>
</protein>
<reference evidence="1 2" key="1">
    <citation type="submission" date="2008-07" db="EMBL/GenBank/DDBJ databases">
        <authorList>
            <person name="El-Sayed N."/>
            <person name="Caler E."/>
            <person name="Inman J."/>
            <person name="Amedeo P."/>
            <person name="Hass B."/>
            <person name="Wortman J."/>
        </authorList>
    </citation>
    <scope>NUCLEOTIDE SEQUENCE [LARGE SCALE GENOMIC DNA]</scope>
    <source>
        <strain evidence="2">ATCC 50983 / TXsc</strain>
    </source>
</reference>
<dbReference type="Proteomes" id="UP000007800">
    <property type="component" value="Unassembled WGS sequence"/>
</dbReference>
<dbReference type="RefSeq" id="XP_002767571.1">
    <property type="nucleotide sequence ID" value="XM_002767525.1"/>
</dbReference>
<dbReference type="GeneID" id="9050031"/>
<name>C5LSP8_PERM5</name>
<evidence type="ECO:0000313" key="2">
    <source>
        <dbReference type="Proteomes" id="UP000007800"/>
    </source>
</evidence>
<gene>
    <name evidence="1" type="ORF">Pmar_PMAR017147</name>
</gene>
<evidence type="ECO:0000313" key="1">
    <source>
        <dbReference type="EMBL" id="EER00289.1"/>
    </source>
</evidence>
<dbReference type="EMBL" id="GG685191">
    <property type="protein sequence ID" value="EER00289.1"/>
    <property type="molecule type" value="Genomic_DNA"/>
</dbReference>
<accession>C5LSP8</accession>
<proteinExistence type="predicted"/>
<dbReference type="AlphaFoldDB" id="C5LSP8"/>
<dbReference type="InParanoid" id="C5LSP8"/>
<organism evidence="2">
    <name type="scientific">Perkinsus marinus (strain ATCC 50983 / TXsc)</name>
    <dbReference type="NCBI Taxonomy" id="423536"/>
    <lineage>
        <taxon>Eukaryota</taxon>
        <taxon>Sar</taxon>
        <taxon>Alveolata</taxon>
        <taxon>Perkinsozoa</taxon>
        <taxon>Perkinsea</taxon>
        <taxon>Perkinsida</taxon>
        <taxon>Perkinsidae</taxon>
        <taxon>Perkinsus</taxon>
    </lineage>
</organism>
<dbReference type="OrthoDB" id="469209at2759"/>
<sequence>MPGEVGIHYSDKWSIEEGTRPVLIPSDAAGLITFTTKNVTITELVIESSSPVVVQGLSVGRVLWEGHARLSPLQSRIDMIAQSLLVGMTRSQLDVPADATAVDEIRIISVSPVTLFTIEERISINNPWASGHRSLVLEPKSRSKYRRVWLGIIADSADFVDINYIADHGLRWKRAPSAREVDLTRGVYTNDLYSEIVTSARPTPGFFKLSQHVGRVVMSIWGKTYASNEDSIIGAALATTTQDTAIVEYLRWAALSGSNRFVVDDSELDSEELAVRKDMKEVLDMMHNRFHQKAIKKPK</sequence>